<dbReference type="EMBL" id="CP065938">
    <property type="protein sequence ID" value="UWX06088.1"/>
    <property type="molecule type" value="Genomic_DNA"/>
</dbReference>
<dbReference type="Proteomes" id="UP001058120">
    <property type="component" value="Chromosome"/>
</dbReference>
<protein>
    <submittedName>
        <fullName evidence="1">Uncharacterized protein</fullName>
    </submittedName>
</protein>
<name>A0ABY5Y246_9BACT</name>
<reference evidence="1" key="1">
    <citation type="submission" date="2020-12" db="EMBL/GenBank/DDBJ databases">
        <title>Taurinivorans muris gen. nov., sp. nov., fundamental and realized metabolic niche of a ubiquitous sulfidogenic bacterium in the murine intestine.</title>
        <authorList>
            <person name="Ye H."/>
            <person name="Hanson B.T."/>
            <person name="Loy A."/>
        </authorList>
    </citation>
    <scope>NUCLEOTIDE SEQUENCE</scope>
    <source>
        <strain evidence="1">LT0009</strain>
    </source>
</reference>
<accession>A0ABY5Y246</accession>
<gene>
    <name evidence="1" type="ORF">JBF11_01875</name>
</gene>
<proteinExistence type="predicted"/>
<organism evidence="1 2">
    <name type="scientific">Taurinivorans muris</name>
    <dbReference type="NCBI Taxonomy" id="2787751"/>
    <lineage>
        <taxon>Bacteria</taxon>
        <taxon>Pseudomonadati</taxon>
        <taxon>Thermodesulfobacteriota</taxon>
        <taxon>Desulfovibrionia</taxon>
        <taxon>Desulfovibrionales</taxon>
        <taxon>Desulfovibrionaceae</taxon>
        <taxon>Taurinivorans</taxon>
    </lineage>
</organism>
<keyword evidence="2" id="KW-1185">Reference proteome</keyword>
<dbReference type="RefSeq" id="WP_334315688.1">
    <property type="nucleotide sequence ID" value="NZ_CP065938.1"/>
</dbReference>
<evidence type="ECO:0000313" key="2">
    <source>
        <dbReference type="Proteomes" id="UP001058120"/>
    </source>
</evidence>
<evidence type="ECO:0000313" key="1">
    <source>
        <dbReference type="EMBL" id="UWX06088.1"/>
    </source>
</evidence>
<sequence>MKRELSMQEAIEVCFIIFEKNCAAGALQAFQKQAFLSSVPFAEFAKEWQAFVFAAVYHGFSQYAPAYMVLEYVRSIKYFLKEYGYDEEETVLFLDNQFQAYIQLIIEEKVKDCPKLFYKRLLAKDLSEIGKRSAVLLSGAMAMLVANCLDIFENYTYSLNR</sequence>